<feature type="domain" description="Major facilitator superfamily (MFS) profile" evidence="7">
    <location>
        <begin position="6"/>
        <end position="389"/>
    </location>
</feature>
<evidence type="ECO:0000256" key="4">
    <source>
        <dbReference type="ARBA" id="ARBA00022989"/>
    </source>
</evidence>
<sequence>MSSRNLILILATSGFASTFSGRAVEPMVGVIARDLNSTPQTVALLSAAFALPYAFIQPVLGPVGDALGKERVIKVALAVLLAALASSIFAPNAETLFTLRIIAGAAAGGSIPLAIALIGDRVAVAQRQVMLSRYLVAVIVGQLAGSSFAGLLAELIGWRGVFTLSTLMVALALAATVIGFRGALPGGRFDLRSALLRYRDILSNPRALTLFGLVFIEAIAIFGIFPYIAPLLEERGGGGAAEAGFALGGFAIGGLVYSALVAWMLRRLGIGKILMGGGFFAGASLMVLGLGGDWKLDAVALLFMGLGFYMLHNTFQAQVTEVAPEARASAVALHAFSFFCGQALGVVLMGFGLRNIGLTGATSVAALVIAGVGLAASFALTRPAAQRAR</sequence>
<evidence type="ECO:0000256" key="3">
    <source>
        <dbReference type="ARBA" id="ARBA00022692"/>
    </source>
</evidence>
<feature type="transmembrane region" description="Helical" evidence="6">
    <location>
        <begin position="358"/>
        <end position="380"/>
    </location>
</feature>
<dbReference type="SUPFAM" id="SSF103473">
    <property type="entry name" value="MFS general substrate transporter"/>
    <property type="match status" value="1"/>
</dbReference>
<dbReference type="PANTHER" id="PTHR43124:SF3">
    <property type="entry name" value="CHLORAMPHENICOL EFFLUX PUMP RV0191"/>
    <property type="match status" value="1"/>
</dbReference>
<evidence type="ECO:0000313" key="9">
    <source>
        <dbReference type="Proteomes" id="UP000620670"/>
    </source>
</evidence>
<feature type="transmembrane region" description="Helical" evidence="6">
    <location>
        <begin position="245"/>
        <end position="266"/>
    </location>
</feature>
<keyword evidence="2" id="KW-1003">Cell membrane</keyword>
<reference evidence="9" key="1">
    <citation type="submission" date="2020-12" db="EMBL/GenBank/DDBJ databases">
        <title>Hymenobacter sp.</title>
        <authorList>
            <person name="Kim M.K."/>
        </authorList>
    </citation>
    <scope>NUCLEOTIDE SEQUENCE [LARGE SCALE GENOMIC DNA]</scope>
    <source>
        <strain evidence="9">BT325</strain>
    </source>
</reference>
<dbReference type="InterPro" id="IPR050189">
    <property type="entry name" value="MFS_Efflux_Transporters"/>
</dbReference>
<dbReference type="InterPro" id="IPR036259">
    <property type="entry name" value="MFS_trans_sf"/>
</dbReference>
<dbReference type="InterPro" id="IPR020846">
    <property type="entry name" value="MFS_dom"/>
</dbReference>
<feature type="transmembrane region" description="Helical" evidence="6">
    <location>
        <begin position="162"/>
        <end position="184"/>
    </location>
</feature>
<keyword evidence="3 6" id="KW-0812">Transmembrane</keyword>
<gene>
    <name evidence="8" type="ORF">JAO75_09620</name>
</gene>
<dbReference type="PROSITE" id="PS50850">
    <property type="entry name" value="MFS"/>
    <property type="match status" value="1"/>
</dbReference>
<evidence type="ECO:0000259" key="7">
    <source>
        <dbReference type="PROSITE" id="PS50850"/>
    </source>
</evidence>
<organism evidence="8 9">
    <name type="scientific">Microvirga splendida</name>
    <dbReference type="NCBI Taxonomy" id="2795727"/>
    <lineage>
        <taxon>Bacteria</taxon>
        <taxon>Pseudomonadati</taxon>
        <taxon>Pseudomonadota</taxon>
        <taxon>Alphaproteobacteria</taxon>
        <taxon>Hyphomicrobiales</taxon>
        <taxon>Methylobacteriaceae</taxon>
        <taxon>Microvirga</taxon>
    </lineage>
</organism>
<dbReference type="CDD" id="cd17324">
    <property type="entry name" value="MFS_NepI_like"/>
    <property type="match status" value="1"/>
</dbReference>
<evidence type="ECO:0000313" key="8">
    <source>
        <dbReference type="EMBL" id="MBJ6125660.1"/>
    </source>
</evidence>
<evidence type="ECO:0000256" key="2">
    <source>
        <dbReference type="ARBA" id="ARBA00022475"/>
    </source>
</evidence>
<feature type="transmembrane region" description="Helical" evidence="6">
    <location>
        <begin position="273"/>
        <end position="292"/>
    </location>
</feature>
<accession>A0ABS0Y137</accession>
<dbReference type="Proteomes" id="UP000620670">
    <property type="component" value="Unassembled WGS sequence"/>
</dbReference>
<evidence type="ECO:0000256" key="6">
    <source>
        <dbReference type="SAM" id="Phobius"/>
    </source>
</evidence>
<keyword evidence="9" id="KW-1185">Reference proteome</keyword>
<feature type="transmembrane region" description="Helical" evidence="6">
    <location>
        <begin position="205"/>
        <end position="225"/>
    </location>
</feature>
<feature type="transmembrane region" description="Helical" evidence="6">
    <location>
        <begin position="72"/>
        <end position="91"/>
    </location>
</feature>
<evidence type="ECO:0000256" key="1">
    <source>
        <dbReference type="ARBA" id="ARBA00004651"/>
    </source>
</evidence>
<comment type="caution">
    <text evidence="8">The sequence shown here is derived from an EMBL/GenBank/DDBJ whole genome shotgun (WGS) entry which is preliminary data.</text>
</comment>
<keyword evidence="5 6" id="KW-0472">Membrane</keyword>
<dbReference type="EMBL" id="JAELXT010000007">
    <property type="protein sequence ID" value="MBJ6125660.1"/>
    <property type="molecule type" value="Genomic_DNA"/>
</dbReference>
<keyword evidence="4 6" id="KW-1133">Transmembrane helix</keyword>
<feature type="transmembrane region" description="Helical" evidence="6">
    <location>
        <begin position="298"/>
        <end position="319"/>
    </location>
</feature>
<dbReference type="InterPro" id="IPR011701">
    <property type="entry name" value="MFS"/>
</dbReference>
<name>A0ABS0Y137_9HYPH</name>
<feature type="transmembrane region" description="Helical" evidence="6">
    <location>
        <begin position="131"/>
        <end position="156"/>
    </location>
</feature>
<dbReference type="Pfam" id="PF07690">
    <property type="entry name" value="MFS_1"/>
    <property type="match status" value="1"/>
</dbReference>
<dbReference type="Gene3D" id="1.20.1250.20">
    <property type="entry name" value="MFS general substrate transporter like domains"/>
    <property type="match status" value="1"/>
</dbReference>
<comment type="subcellular location">
    <subcellularLocation>
        <location evidence="1">Cell membrane</location>
        <topology evidence="1">Multi-pass membrane protein</topology>
    </subcellularLocation>
</comment>
<dbReference type="PANTHER" id="PTHR43124">
    <property type="entry name" value="PURINE EFFLUX PUMP PBUE"/>
    <property type="match status" value="1"/>
</dbReference>
<protein>
    <submittedName>
        <fullName evidence="8">MFS transporter</fullName>
    </submittedName>
</protein>
<feature type="transmembrane region" description="Helical" evidence="6">
    <location>
        <begin position="97"/>
        <end position="119"/>
    </location>
</feature>
<feature type="transmembrane region" description="Helical" evidence="6">
    <location>
        <begin position="331"/>
        <end position="352"/>
    </location>
</feature>
<feature type="transmembrane region" description="Helical" evidence="6">
    <location>
        <begin position="39"/>
        <end position="60"/>
    </location>
</feature>
<proteinExistence type="predicted"/>
<evidence type="ECO:0000256" key="5">
    <source>
        <dbReference type="ARBA" id="ARBA00023136"/>
    </source>
</evidence>